<dbReference type="EMBL" id="JABCIY010000245">
    <property type="protein sequence ID" value="KAF7186863.1"/>
    <property type="molecule type" value="Genomic_DNA"/>
</dbReference>
<dbReference type="PANTHER" id="PTHR35340">
    <property type="entry name" value="PQQ ENZYME REPEAT PROTEIN-RELATED"/>
    <property type="match status" value="1"/>
</dbReference>
<comment type="caution">
    <text evidence="4">The sequence shown here is derived from an EMBL/GenBank/DDBJ whole genome shotgun (WGS) entry which is preliminary data.</text>
</comment>
<feature type="signal peptide" evidence="3">
    <location>
        <begin position="1"/>
        <end position="25"/>
    </location>
</feature>
<dbReference type="Proteomes" id="UP000660729">
    <property type="component" value="Unassembled WGS sequence"/>
</dbReference>
<name>A0A8H6R9B1_9PEZI</name>
<protein>
    <recommendedName>
        <fullName evidence="6">ASST-domain-containing protein</fullName>
    </recommendedName>
</protein>
<feature type="compositionally biased region" description="Polar residues" evidence="1">
    <location>
        <begin position="604"/>
        <end position="614"/>
    </location>
</feature>
<dbReference type="InterPro" id="IPR053143">
    <property type="entry name" value="Arylsulfate_ST"/>
</dbReference>
<feature type="chain" id="PRO_5034670636" description="ASST-domain-containing protein" evidence="3">
    <location>
        <begin position="26"/>
        <end position="638"/>
    </location>
</feature>
<evidence type="ECO:0000256" key="2">
    <source>
        <dbReference type="SAM" id="Phobius"/>
    </source>
</evidence>
<feature type="compositionally biased region" description="Basic and acidic residues" evidence="1">
    <location>
        <begin position="624"/>
        <end position="638"/>
    </location>
</feature>
<evidence type="ECO:0000313" key="4">
    <source>
        <dbReference type="EMBL" id="KAF7186863.1"/>
    </source>
</evidence>
<keyword evidence="2" id="KW-0812">Transmembrane</keyword>
<dbReference type="PANTHER" id="PTHR35340:SF8">
    <property type="entry name" value="ASST-DOMAIN-CONTAINING PROTEIN"/>
    <property type="match status" value="1"/>
</dbReference>
<dbReference type="AlphaFoldDB" id="A0A8H6R9B1"/>
<sequence>MAGASWLQRFLVLPTLLYFPFFANAGEQAIDHKHDNDDSLFKFVTRPEFKAPKWIVNVTDERAVTPGYWFVAPFEYIDQKDPANGWVGPHIYDGNGDLIWSGVSVEKGWDALDFRISNVRGQDMLTWLVQRTGDGIIMDNTYTLQKKVDVGTLGVDFNSHEFNFFDGGSKAIVLDEGRGRATAEQLKAVDYEKNCTILFNGFRVLDTSTWQQVFNWTSNGHIGLEESSKLDGGVNKQCTNGWGWDFLHANSVDQDHNGDFFVSGRHTDTIYKVSKHDGHIMWKLHGLGGTTNDFDMGEPPVRFGRQHNVRFRGFNGSHEIISLLDNANGQDERAPTSENSRGMIIALETGAEPKRASIISQIEHPYGHGHYAPRRGNYQILDNKNIFIGWSEQATQSEHTPDGRMVMEARLATEWLGSYRSYKFPFVGRPSEPPAVHSVAHASDARNTTLTTIHVSQNGATEIDHWKVYKTTEKGSPKIPIFQKQKTGFETAIVWDGFASHVIVEAIDKDGRVLATSEITQTIGPGQEDLSGAVADELYWLQGLEGDHSYGNVYAASVSALAGYTLAIFLLGAMSSVVLVVLIFRWQRRGGSLKSLRLGGYSPLTDQEMGQSPRTPRRGHYPKPSKDMGTDPFFRDGV</sequence>
<keyword evidence="2" id="KW-0472">Membrane</keyword>
<proteinExistence type="predicted"/>
<accession>A0A8H6R9B1</accession>
<evidence type="ECO:0000256" key="3">
    <source>
        <dbReference type="SAM" id="SignalP"/>
    </source>
</evidence>
<keyword evidence="2" id="KW-1133">Transmembrane helix</keyword>
<keyword evidence="5" id="KW-1185">Reference proteome</keyword>
<evidence type="ECO:0000313" key="5">
    <source>
        <dbReference type="Proteomes" id="UP000660729"/>
    </source>
</evidence>
<organism evidence="4 5">
    <name type="scientific">Pseudocercospora fuligena</name>
    <dbReference type="NCBI Taxonomy" id="685502"/>
    <lineage>
        <taxon>Eukaryota</taxon>
        <taxon>Fungi</taxon>
        <taxon>Dikarya</taxon>
        <taxon>Ascomycota</taxon>
        <taxon>Pezizomycotina</taxon>
        <taxon>Dothideomycetes</taxon>
        <taxon>Dothideomycetidae</taxon>
        <taxon>Mycosphaerellales</taxon>
        <taxon>Mycosphaerellaceae</taxon>
        <taxon>Pseudocercospora</taxon>
    </lineage>
</organism>
<feature type="region of interest" description="Disordered" evidence="1">
    <location>
        <begin position="604"/>
        <end position="638"/>
    </location>
</feature>
<keyword evidence="3" id="KW-0732">Signal</keyword>
<dbReference type="InterPro" id="IPR039535">
    <property type="entry name" value="ASST-like"/>
</dbReference>
<reference evidence="4" key="1">
    <citation type="submission" date="2020-04" db="EMBL/GenBank/DDBJ databases">
        <title>Draft genome resource of the tomato pathogen Pseudocercospora fuligena.</title>
        <authorList>
            <person name="Zaccaron A."/>
        </authorList>
    </citation>
    <scope>NUCLEOTIDE SEQUENCE</scope>
    <source>
        <strain evidence="4">PF001</strain>
    </source>
</reference>
<evidence type="ECO:0000256" key="1">
    <source>
        <dbReference type="SAM" id="MobiDB-lite"/>
    </source>
</evidence>
<feature type="transmembrane region" description="Helical" evidence="2">
    <location>
        <begin position="561"/>
        <end position="584"/>
    </location>
</feature>
<gene>
    <name evidence="4" type="ORF">HII31_11823</name>
</gene>
<dbReference type="Pfam" id="PF14269">
    <property type="entry name" value="Arylsulfotran_2"/>
    <property type="match status" value="1"/>
</dbReference>
<dbReference type="OrthoDB" id="5427350at2759"/>
<evidence type="ECO:0008006" key="6">
    <source>
        <dbReference type="Google" id="ProtNLM"/>
    </source>
</evidence>